<dbReference type="PROSITE" id="PS51170">
    <property type="entry name" value="CW"/>
    <property type="match status" value="2"/>
</dbReference>
<keyword evidence="1" id="KW-0677">Repeat</keyword>
<feature type="chain" id="PRO_5008019772" evidence="3">
    <location>
        <begin position="28"/>
        <end position="546"/>
    </location>
</feature>
<feature type="repeat" description="Cell wall-binding" evidence="2">
    <location>
        <begin position="28"/>
        <end position="47"/>
    </location>
</feature>
<dbReference type="AlphaFoldDB" id="A0A174D6R0"/>
<keyword evidence="3" id="KW-0732">Signal</keyword>
<dbReference type="Gene3D" id="2.10.270.20">
    <property type="match status" value="2"/>
</dbReference>
<dbReference type="Proteomes" id="UP000095651">
    <property type="component" value="Unassembled WGS sequence"/>
</dbReference>
<evidence type="ECO:0000256" key="1">
    <source>
        <dbReference type="ARBA" id="ARBA00022737"/>
    </source>
</evidence>
<evidence type="ECO:0000256" key="2">
    <source>
        <dbReference type="PROSITE-ProRule" id="PRU00591"/>
    </source>
</evidence>
<proteinExistence type="predicted"/>
<sequence length="546" mass="61145">MRKQTKLVAVLSAAALLAIGASMTSFAATGWQEESGTWVYYDNDGYKVSNEWKKSGNNWFYLNDDGEMATETLVEDGDYTYYVDENGVMAANRWVQVANDDDNSDDAPANYWYYFQASGKAYKAGDSTSFKTINGKKYAFDDEGKMLYGWVDGTSNRITDDEGWKESTTLYYCGTEDDGAQRVGWAQIHVINKDEDDEDQDYWFYFKANGKKLFAEDGDSITNKTINGRKYGFNSWGKMVSGWTEATAGEIPTASNYQNYSTSEDGSRRKGWFKAVPTDKINKEANQDDEEKWFYANNDGYLVVNQLKTINGKKYAFYDKGEMLSGLYALGVDDDNFIWGAEKIDSESKVKSYWAPKEEDAKAGIPLSDERATYVDENNIKLNVDVYYFGSSDDGSMKTGVQNVDVDGDTYAYFFGKSGNNKGKGFGSTTVGNYSDTVLGDGTVVKTFIYDKSAMYVQGRKIKADSDLKYEAFDAIGVKVSARNDGYKDEALFLLNSSGSLMKNKKNVKDGNDMYYCTDGAGRVTYYGSEKCDSKDGVKHDKNNIH</sequence>
<organism evidence="4 5">
    <name type="scientific">Hungatella hathewayi</name>
    <dbReference type="NCBI Taxonomy" id="154046"/>
    <lineage>
        <taxon>Bacteria</taxon>
        <taxon>Bacillati</taxon>
        <taxon>Bacillota</taxon>
        <taxon>Clostridia</taxon>
        <taxon>Lachnospirales</taxon>
        <taxon>Lachnospiraceae</taxon>
        <taxon>Hungatella</taxon>
    </lineage>
</organism>
<name>A0A174D6R0_9FIRM</name>
<evidence type="ECO:0000256" key="3">
    <source>
        <dbReference type="SAM" id="SignalP"/>
    </source>
</evidence>
<evidence type="ECO:0000313" key="4">
    <source>
        <dbReference type="EMBL" id="CUO19740.1"/>
    </source>
</evidence>
<dbReference type="InterPro" id="IPR018337">
    <property type="entry name" value="Cell_wall/Cho-bd_repeat"/>
</dbReference>
<dbReference type="SUPFAM" id="SSF69360">
    <property type="entry name" value="Cell wall binding repeat"/>
    <property type="match status" value="2"/>
</dbReference>
<dbReference type="EMBL" id="CYZE01000004">
    <property type="protein sequence ID" value="CUO19740.1"/>
    <property type="molecule type" value="Genomic_DNA"/>
</dbReference>
<feature type="signal peptide" evidence="3">
    <location>
        <begin position="1"/>
        <end position="27"/>
    </location>
</feature>
<accession>A0A174D6R0</accession>
<feature type="repeat" description="Cell wall-binding" evidence="2">
    <location>
        <begin position="49"/>
        <end position="68"/>
    </location>
</feature>
<dbReference type="RefSeq" id="WP_055654834.1">
    <property type="nucleotide sequence ID" value="NZ_CABIXC010000004.1"/>
</dbReference>
<protein>
    <submittedName>
        <fullName evidence="4">Cell wall binding repeat-containing protein</fullName>
    </submittedName>
</protein>
<dbReference type="Gene3D" id="2.10.270.10">
    <property type="entry name" value="Cholin Binding"/>
    <property type="match status" value="2"/>
</dbReference>
<dbReference type="Pfam" id="PF19127">
    <property type="entry name" value="Choline_bind_3"/>
    <property type="match status" value="1"/>
</dbReference>
<gene>
    <name evidence="4" type="primary">toxA_6</name>
    <name evidence="4" type="ORF">ERS852407_02128</name>
</gene>
<reference evidence="4 5" key="1">
    <citation type="submission" date="2015-09" db="EMBL/GenBank/DDBJ databases">
        <authorList>
            <consortium name="Pathogen Informatics"/>
        </authorList>
    </citation>
    <scope>NUCLEOTIDE SEQUENCE [LARGE SCALE GENOMIC DNA]</scope>
    <source>
        <strain evidence="4 5">2789STDY5608850</strain>
    </source>
</reference>
<evidence type="ECO:0000313" key="5">
    <source>
        <dbReference type="Proteomes" id="UP000095651"/>
    </source>
</evidence>
<dbReference type="Pfam" id="PF01473">
    <property type="entry name" value="Choline_bind_1"/>
    <property type="match status" value="1"/>
</dbReference>